<dbReference type="Gene3D" id="3.40.50.300">
    <property type="entry name" value="P-loop containing nucleotide triphosphate hydrolases"/>
    <property type="match status" value="1"/>
</dbReference>
<keyword evidence="2" id="KW-1185">Reference proteome</keyword>
<feature type="non-terminal residue" evidence="1">
    <location>
        <position position="431"/>
    </location>
</feature>
<name>A0ABS2Z854_POLSE</name>
<feature type="non-terminal residue" evidence="1">
    <location>
        <position position="1"/>
    </location>
</feature>
<dbReference type="SUPFAM" id="SSF52540">
    <property type="entry name" value="P-loop containing nucleoside triphosphate hydrolases"/>
    <property type="match status" value="1"/>
</dbReference>
<comment type="caution">
    <text evidence="1">The sequence shown here is derived from an EMBL/GenBank/DDBJ whole genome shotgun (WGS) entry which is preliminary data.</text>
</comment>
<evidence type="ECO:0000313" key="1">
    <source>
        <dbReference type="EMBL" id="MBN3294277.1"/>
    </source>
</evidence>
<dbReference type="PANTHER" id="PTHR14241:SF28">
    <property type="entry name" value="INTERFERON-INDUCED PROTEIN 44-LIKE"/>
    <property type="match status" value="1"/>
</dbReference>
<dbReference type="PANTHER" id="PTHR14241">
    <property type="entry name" value="INTERFERON-INDUCED PROTEIN 44"/>
    <property type="match status" value="1"/>
</dbReference>
<proteinExistence type="predicted"/>
<sequence>MARITQRLDKHSEAQLFEFFTGHVKFSLLHKGSVHGFSVSQVQEKCAKQGHIMLVVYNKRGIIVGVYSCKGLVESSYTGCDFYFSPFQNKLKKSSINKVSCQANCITVDDVITMKEISNNEQNISVTFIKRNYTTDELEVYRVEDLGPFLPIPWQELIWTTQKSSQMRNAIVSYKPPTNLVTQTRVLLVGPVGAGKSSFISSVYSVLEGAVTCQTIGGTEKAQSFTTKFRSYNIKAVRGGKATSLVLCDMMGMGDAEVSGVNVKDVLEVIKGHVPERYKFNPSEAISQDSTGYVSEPTLKHKIACVVFVFSAKDLNGYSKTLLDNLKELQLHIRDLGVPLVALLTHTDKVCHVVNQNASMMYFSRHVQDKVHTVVNLFGLPLSCIFPVKNYSSKLMLDCNTDILILNTLELILRYTDLFYEDCEVFTADKS</sequence>
<protein>
    <submittedName>
        <fullName evidence="1">IF44L protein</fullName>
    </submittedName>
</protein>
<dbReference type="CDD" id="cd00882">
    <property type="entry name" value="Ras_like_GTPase"/>
    <property type="match status" value="1"/>
</dbReference>
<reference evidence="1" key="1">
    <citation type="journal article" date="2021" name="Cell">
        <title>Tracing the genetic footprints of vertebrate landing in non-teleost ray-finned fishes.</title>
        <authorList>
            <person name="Bi X."/>
            <person name="Wang K."/>
            <person name="Yang L."/>
            <person name="Pan H."/>
            <person name="Jiang H."/>
            <person name="Wei Q."/>
            <person name="Fang M."/>
            <person name="Yu H."/>
            <person name="Zhu C."/>
            <person name="Cai Y."/>
            <person name="He Y."/>
            <person name="Gan X."/>
            <person name="Zeng H."/>
            <person name="Yu D."/>
            <person name="Zhu Y."/>
            <person name="Jiang H."/>
            <person name="Qiu Q."/>
            <person name="Yang H."/>
            <person name="Zhang Y.E."/>
            <person name="Wang W."/>
            <person name="Zhu M."/>
            <person name="He S."/>
            <person name="Zhang G."/>
        </authorList>
    </citation>
    <scope>NUCLEOTIDE SEQUENCE</scope>
    <source>
        <strain evidence="1">Bchr_001</strain>
    </source>
</reference>
<evidence type="ECO:0000313" key="2">
    <source>
        <dbReference type="Proteomes" id="UP001166052"/>
    </source>
</evidence>
<gene>
    <name evidence="1" type="primary">Ifi44l_17</name>
    <name evidence="1" type="ORF">GTO92_0004104</name>
</gene>
<organism evidence="1 2">
    <name type="scientific">Polypterus senegalus</name>
    <name type="common">Senegal bichir</name>
    <dbReference type="NCBI Taxonomy" id="55291"/>
    <lineage>
        <taxon>Eukaryota</taxon>
        <taxon>Metazoa</taxon>
        <taxon>Chordata</taxon>
        <taxon>Craniata</taxon>
        <taxon>Vertebrata</taxon>
        <taxon>Euteleostomi</taxon>
        <taxon>Actinopterygii</taxon>
        <taxon>Polypteriformes</taxon>
        <taxon>Polypteridae</taxon>
        <taxon>Polypterus</taxon>
    </lineage>
</organism>
<dbReference type="Proteomes" id="UP001166052">
    <property type="component" value="Unassembled WGS sequence"/>
</dbReference>
<accession>A0ABS2Z854</accession>
<dbReference type="InterPro" id="IPR027417">
    <property type="entry name" value="P-loop_NTPase"/>
</dbReference>
<dbReference type="EMBL" id="JAAWVN010025994">
    <property type="protein sequence ID" value="MBN3294277.1"/>
    <property type="molecule type" value="Genomic_DNA"/>
</dbReference>